<dbReference type="AlphaFoldDB" id="A0A2P2BSW2"/>
<reference evidence="1 2" key="1">
    <citation type="submission" date="2014-09" db="EMBL/GenBank/DDBJ databases">
        <authorList>
            <person name="Hornung B.V."/>
        </authorList>
    </citation>
    <scope>NUCLEOTIDE SEQUENCE [LARGE SCALE GENOMIC DNA]</scope>
    <source>
        <strain evidence="1 2">FRIFI</strain>
    </source>
</reference>
<dbReference type="RefSeq" id="WP_166505714.1">
    <property type="nucleotide sequence ID" value="NZ_LN650648.1"/>
</dbReference>
<dbReference type="KEGG" id="rhom:FRIFI_1882"/>
<accession>A0A2P2BSW2</accession>
<gene>
    <name evidence="1" type="ORF">FRIFI_1882</name>
</gene>
<dbReference type="Proteomes" id="UP000245695">
    <property type="component" value="Chromosome 1"/>
</dbReference>
<name>A0A2P2BSW2_9FIRM</name>
<evidence type="ECO:0000313" key="1">
    <source>
        <dbReference type="EMBL" id="CEI73412.1"/>
    </source>
</evidence>
<organism evidence="1 2">
    <name type="scientific">Romboutsia hominis</name>
    <dbReference type="NCBI Taxonomy" id="1507512"/>
    <lineage>
        <taxon>Bacteria</taxon>
        <taxon>Bacillati</taxon>
        <taxon>Bacillota</taxon>
        <taxon>Clostridia</taxon>
        <taxon>Peptostreptococcales</taxon>
        <taxon>Peptostreptococcaceae</taxon>
        <taxon>Romboutsia</taxon>
    </lineage>
</organism>
<keyword evidence="2" id="KW-1185">Reference proteome</keyword>
<protein>
    <submittedName>
        <fullName evidence="1">Selenium-dependent molybdenum hydroxylase system protein, YqeB</fullName>
    </submittedName>
</protein>
<dbReference type="NCBIfam" id="TIGR03309">
    <property type="entry name" value="matur_yqeB"/>
    <property type="match status" value="1"/>
</dbReference>
<sequence length="266" mass="29048">MIVVRGAGDLASGVIHRLNRCGFDVVCLEVEKPLAIRRNVSFSEAVYEGEFSVEGVCAKFCNNIDEIKKAIKDKNVALVVDEKGEYIKHLKPDIVIDCILAKKNLGTNKDMAKLTIALGPGFCAGKDVDIVIETMRGHNLGKIINSGYALKNTSTPGIINGVGKERVGYAKESGIIENIASIGSVVKKDEVLAYIINKDNEKIDVKANIDGVLRGIIRNKSNIVKGLKILDIDPRIEEVNNCYTISDKARCIAGSVLEEVVRFYNK</sequence>
<dbReference type="InterPro" id="IPR017695">
    <property type="entry name" value="Se-dep_Mo_hydrolase_YqeB"/>
</dbReference>
<evidence type="ECO:0000313" key="2">
    <source>
        <dbReference type="Proteomes" id="UP000245695"/>
    </source>
</evidence>
<proteinExistence type="predicted"/>
<dbReference type="EMBL" id="LN650648">
    <property type="protein sequence ID" value="CEI73412.1"/>
    <property type="molecule type" value="Genomic_DNA"/>
</dbReference>